<keyword evidence="2" id="KW-1185">Reference proteome</keyword>
<dbReference type="EMBL" id="AP010803">
    <property type="protein sequence ID" value="BAI96644.1"/>
    <property type="molecule type" value="Genomic_DNA"/>
</dbReference>
<dbReference type="Proteomes" id="UP000007753">
    <property type="component" value="Chromosome 1"/>
</dbReference>
<proteinExistence type="predicted"/>
<accession>D4Z212</accession>
<dbReference type="AlphaFoldDB" id="D4Z212"/>
<organism evidence="1 2">
    <name type="scientific">Sphingobium indicum (strain DSM 16413 / CCM 7287 / MTCC 6362 / UT26 / NBRC 101211 / UT26S)</name>
    <name type="common">Sphingobium japonicum</name>
    <dbReference type="NCBI Taxonomy" id="452662"/>
    <lineage>
        <taxon>Bacteria</taxon>
        <taxon>Pseudomonadati</taxon>
        <taxon>Pseudomonadota</taxon>
        <taxon>Alphaproteobacteria</taxon>
        <taxon>Sphingomonadales</taxon>
        <taxon>Sphingomonadaceae</taxon>
        <taxon>Sphingobium</taxon>
    </lineage>
</organism>
<protein>
    <submittedName>
        <fullName evidence="1">Uncharacterized protein</fullName>
    </submittedName>
</protein>
<dbReference type="HOGENOM" id="CLU_2810217_0_0_5"/>
<evidence type="ECO:0000313" key="2">
    <source>
        <dbReference type="Proteomes" id="UP000007753"/>
    </source>
</evidence>
<dbReference type="KEGG" id="sjp:SJA_C1-18100"/>
<gene>
    <name evidence="1" type="ordered locus">SJA_C1-18100</name>
</gene>
<dbReference type="STRING" id="452662.SJA_C1-18100"/>
<reference evidence="1 2" key="1">
    <citation type="journal article" date="2010" name="J. Bacteriol.">
        <title>Complete genome sequence of the representative gamma-hexachlorocyclohexane-degrading bacterium Sphingobium japonicum UT26.</title>
        <authorList>
            <person name="Nagata Y."/>
            <person name="Ohtsubo Y."/>
            <person name="Endo R."/>
            <person name="Ichikawa N."/>
            <person name="Ankai A."/>
            <person name="Oguchi A."/>
            <person name="Fukui S."/>
            <person name="Fujita N."/>
            <person name="Tsuda M."/>
        </authorList>
    </citation>
    <scope>NUCLEOTIDE SEQUENCE [LARGE SCALE GENOMIC DNA]</scope>
    <source>
        <strain evidence="2">DSM 16413 / CCM 7287 / MTCC 6362 / UT26 / NBRC 101211 / UT26S</strain>
    </source>
</reference>
<evidence type="ECO:0000313" key="1">
    <source>
        <dbReference type="EMBL" id="BAI96644.1"/>
    </source>
</evidence>
<name>D4Z212_SPHIU</name>
<sequence>MAGTSLPLLDRLPPTTLAVGAPHLHQMRMGSSGRGVEAVRDGEAAAKRAAGEPILLSRSGGKIGGDR</sequence>